<dbReference type="EMBL" id="QBLH01002832">
    <property type="protein sequence ID" value="TGZ46681.1"/>
    <property type="molecule type" value="Genomic_DNA"/>
</dbReference>
<sequence>MFRAFGTIWYHTDESSRAAYETRARRRDAGIHSRTRAETVNPETRRGRCARLLSRGNELRSRTDTADVIYYGTGRTTRRNRSIEVRSIFFSRTSQEDARFFLCDSSRSRDHNRPRCRDPSYRKTNHTAINQSSL</sequence>
<keyword evidence="3" id="KW-1185">Reference proteome</keyword>
<protein>
    <submittedName>
        <fullName evidence="2">Uncharacterized protein</fullName>
    </submittedName>
</protein>
<feature type="compositionally biased region" description="Basic and acidic residues" evidence="1">
    <location>
        <begin position="106"/>
        <end position="121"/>
    </location>
</feature>
<evidence type="ECO:0000313" key="2">
    <source>
        <dbReference type="EMBL" id="TGZ46681.1"/>
    </source>
</evidence>
<evidence type="ECO:0000256" key="1">
    <source>
        <dbReference type="SAM" id="MobiDB-lite"/>
    </source>
</evidence>
<accession>A0A4S2KBE4</accession>
<comment type="caution">
    <text evidence="2">The sequence shown here is derived from an EMBL/GenBank/DDBJ whole genome shotgun (WGS) entry which is preliminary data.</text>
</comment>
<reference evidence="2 3" key="1">
    <citation type="journal article" date="2019" name="Philos. Trans. R. Soc. Lond., B, Biol. Sci.">
        <title>Ant behaviour and brain gene expression of defending hosts depend on the ecological success of the intruding social parasite.</title>
        <authorList>
            <person name="Kaur R."/>
            <person name="Stoldt M."/>
            <person name="Jongepier E."/>
            <person name="Feldmeyer B."/>
            <person name="Menzel F."/>
            <person name="Bornberg-Bauer E."/>
            <person name="Foitzik S."/>
        </authorList>
    </citation>
    <scope>NUCLEOTIDE SEQUENCE [LARGE SCALE GENOMIC DNA]</scope>
    <source>
        <tissue evidence="2">Whole body</tissue>
    </source>
</reference>
<evidence type="ECO:0000313" key="3">
    <source>
        <dbReference type="Proteomes" id="UP000310200"/>
    </source>
</evidence>
<dbReference type="Proteomes" id="UP000310200">
    <property type="component" value="Unassembled WGS sequence"/>
</dbReference>
<proteinExistence type="predicted"/>
<feature type="region of interest" description="Disordered" evidence="1">
    <location>
        <begin position="106"/>
        <end position="134"/>
    </location>
</feature>
<dbReference type="AlphaFoldDB" id="A0A4S2KBE4"/>
<organism evidence="2 3">
    <name type="scientific">Temnothorax longispinosus</name>
    <dbReference type="NCBI Taxonomy" id="300112"/>
    <lineage>
        <taxon>Eukaryota</taxon>
        <taxon>Metazoa</taxon>
        <taxon>Ecdysozoa</taxon>
        <taxon>Arthropoda</taxon>
        <taxon>Hexapoda</taxon>
        <taxon>Insecta</taxon>
        <taxon>Pterygota</taxon>
        <taxon>Neoptera</taxon>
        <taxon>Endopterygota</taxon>
        <taxon>Hymenoptera</taxon>
        <taxon>Apocrita</taxon>
        <taxon>Aculeata</taxon>
        <taxon>Formicoidea</taxon>
        <taxon>Formicidae</taxon>
        <taxon>Myrmicinae</taxon>
        <taxon>Temnothorax</taxon>
    </lineage>
</organism>
<gene>
    <name evidence="2" type="ORF">DBV15_11116</name>
</gene>
<name>A0A4S2KBE4_9HYME</name>